<sequence length="412" mass="43611">MRKIIGSFGWFGISVWTHWLAAAKTVGQSVCGLQRIRSFEKKNMAGRGGYEHARSGFGGERHMKQLPTEPPFIAFVGNLPQGLVQGDVIKIFQDFEVKNVRLVKDRETDQFKGFCYVEFETLDNLERALECDGRIKLDDLSAPLRIDIADRRKNDRPGGGIGGGNGGGMGRDGGRDGFQKRGPPRQGGATQSYSRSGPGGGGGGGSSGGGREGGGGSGNRGDSRGSYNDSYGGHNDRSRGGGGGSGGPGTGGGGMNRGYNDRPANRGRYGNFNNDDRFERNQDRGDRGQREGSYGNQSRDGDRYNNFSRHRDRERTHYNPNQQSERPSGGIGGGGAGGIGGGGGGGAGGGGSSMGAIDDTERPRLQLKPRTIAAPINAVAETKQSASIFGNAKPREEKLKELQQNVNHNGDN</sequence>
<reference evidence="15 16" key="1">
    <citation type="journal article" date="2007" name="Nature">
        <title>Evolution of genes and genomes on the Drosophila phylogeny.</title>
        <authorList>
            <consortium name="Drosophila 12 Genomes Consortium"/>
            <person name="Clark A.G."/>
            <person name="Eisen M.B."/>
            <person name="Smith D.R."/>
            <person name="Bergman C.M."/>
            <person name="Oliver B."/>
            <person name="Markow T.A."/>
            <person name="Kaufman T.C."/>
            <person name="Kellis M."/>
            <person name="Gelbart W."/>
            <person name="Iyer V.N."/>
            <person name="Pollard D.A."/>
            <person name="Sackton T.B."/>
            <person name="Larracuente A.M."/>
            <person name="Singh N.D."/>
            <person name="Abad J.P."/>
            <person name="Abt D.N."/>
            <person name="Adryan B."/>
            <person name="Aguade M."/>
            <person name="Akashi H."/>
            <person name="Anderson W.W."/>
            <person name="Aquadro C.F."/>
            <person name="Ardell D.H."/>
            <person name="Arguello R."/>
            <person name="Artieri C.G."/>
            <person name="Barbash D.A."/>
            <person name="Barker D."/>
            <person name="Barsanti P."/>
            <person name="Batterham P."/>
            <person name="Batzoglou S."/>
            <person name="Begun D."/>
            <person name="Bhutkar A."/>
            <person name="Blanco E."/>
            <person name="Bosak S.A."/>
            <person name="Bradley R.K."/>
            <person name="Brand A.D."/>
            <person name="Brent M.R."/>
            <person name="Brooks A.N."/>
            <person name="Brown R.H."/>
            <person name="Butlin R.K."/>
            <person name="Caggese C."/>
            <person name="Calvi B.R."/>
            <person name="Bernardo de Carvalho A."/>
            <person name="Caspi A."/>
            <person name="Castrezana S."/>
            <person name="Celniker S.E."/>
            <person name="Chang J.L."/>
            <person name="Chapple C."/>
            <person name="Chatterji S."/>
            <person name="Chinwalla A."/>
            <person name="Civetta A."/>
            <person name="Clifton S.W."/>
            <person name="Comeron J.M."/>
            <person name="Costello J.C."/>
            <person name="Coyne J.A."/>
            <person name="Daub J."/>
            <person name="David R.G."/>
            <person name="Delcher A.L."/>
            <person name="Delehaunty K."/>
            <person name="Do C.B."/>
            <person name="Ebling H."/>
            <person name="Edwards K."/>
            <person name="Eickbush T."/>
            <person name="Evans J.D."/>
            <person name="Filipski A."/>
            <person name="Findeiss S."/>
            <person name="Freyhult E."/>
            <person name="Fulton L."/>
            <person name="Fulton R."/>
            <person name="Garcia A.C."/>
            <person name="Gardiner A."/>
            <person name="Garfield D.A."/>
            <person name="Garvin B.E."/>
            <person name="Gibson G."/>
            <person name="Gilbert D."/>
            <person name="Gnerre S."/>
            <person name="Godfrey J."/>
            <person name="Good R."/>
            <person name="Gotea V."/>
            <person name="Gravely B."/>
            <person name="Greenberg A.J."/>
            <person name="Griffiths-Jones S."/>
            <person name="Gross S."/>
            <person name="Guigo R."/>
            <person name="Gustafson E.A."/>
            <person name="Haerty W."/>
            <person name="Hahn M.W."/>
            <person name="Halligan D.L."/>
            <person name="Halpern A.L."/>
            <person name="Halter G.M."/>
            <person name="Han M.V."/>
            <person name="Heger A."/>
            <person name="Hillier L."/>
            <person name="Hinrichs A.S."/>
            <person name="Holmes I."/>
            <person name="Hoskins R.A."/>
            <person name="Hubisz M.J."/>
            <person name="Hultmark D."/>
            <person name="Huntley M.A."/>
            <person name="Jaffe D.B."/>
            <person name="Jagadeeshan S."/>
            <person name="Jeck W.R."/>
            <person name="Johnson J."/>
            <person name="Jones C.D."/>
            <person name="Jordan W.C."/>
            <person name="Karpen G.H."/>
            <person name="Kataoka E."/>
            <person name="Keightley P.D."/>
            <person name="Kheradpour P."/>
            <person name="Kirkness E.F."/>
            <person name="Koerich L.B."/>
            <person name="Kristiansen K."/>
            <person name="Kudrna D."/>
            <person name="Kulathinal R.J."/>
            <person name="Kumar S."/>
            <person name="Kwok R."/>
            <person name="Lander E."/>
            <person name="Langley C.H."/>
            <person name="Lapoint R."/>
            <person name="Lazzaro B.P."/>
            <person name="Lee S.J."/>
            <person name="Levesque L."/>
            <person name="Li R."/>
            <person name="Lin C.F."/>
            <person name="Lin M.F."/>
            <person name="Lindblad-Toh K."/>
            <person name="Llopart A."/>
            <person name="Long M."/>
            <person name="Low L."/>
            <person name="Lozovsky E."/>
            <person name="Lu J."/>
            <person name="Luo M."/>
            <person name="Machado C.A."/>
            <person name="Makalowski W."/>
            <person name="Marzo M."/>
            <person name="Matsuda M."/>
            <person name="Matzkin L."/>
            <person name="McAllister B."/>
            <person name="McBride C.S."/>
            <person name="McKernan B."/>
            <person name="McKernan K."/>
            <person name="Mendez-Lago M."/>
            <person name="Minx P."/>
            <person name="Mollenhauer M.U."/>
            <person name="Montooth K."/>
            <person name="Mount S.M."/>
            <person name="Mu X."/>
            <person name="Myers E."/>
            <person name="Negre B."/>
            <person name="Newfeld S."/>
            <person name="Nielsen R."/>
            <person name="Noor M.A."/>
            <person name="O'Grady P."/>
            <person name="Pachter L."/>
            <person name="Papaceit M."/>
            <person name="Parisi M.J."/>
            <person name="Parisi M."/>
            <person name="Parts L."/>
            <person name="Pedersen J.S."/>
            <person name="Pesole G."/>
            <person name="Phillippy A.M."/>
            <person name="Ponting C.P."/>
            <person name="Pop M."/>
            <person name="Porcelli D."/>
            <person name="Powell J.R."/>
            <person name="Prohaska S."/>
            <person name="Pruitt K."/>
            <person name="Puig M."/>
            <person name="Quesneville H."/>
            <person name="Ram K.R."/>
            <person name="Rand D."/>
            <person name="Rasmussen M.D."/>
            <person name="Reed L.K."/>
            <person name="Reenan R."/>
            <person name="Reily A."/>
            <person name="Remington K.A."/>
            <person name="Rieger T.T."/>
            <person name="Ritchie M.G."/>
            <person name="Robin C."/>
            <person name="Rogers Y.H."/>
            <person name="Rohde C."/>
            <person name="Rozas J."/>
            <person name="Rubenfield M.J."/>
            <person name="Ruiz A."/>
            <person name="Russo S."/>
            <person name="Salzberg S.L."/>
            <person name="Sanchez-Gracia A."/>
            <person name="Saranga D.J."/>
            <person name="Sato H."/>
            <person name="Schaeffer S.W."/>
            <person name="Schatz M.C."/>
            <person name="Schlenke T."/>
            <person name="Schwartz R."/>
            <person name="Segarra C."/>
            <person name="Singh R.S."/>
            <person name="Sirot L."/>
            <person name="Sirota M."/>
            <person name="Sisneros N.B."/>
            <person name="Smith C.D."/>
            <person name="Smith T.F."/>
            <person name="Spieth J."/>
            <person name="Stage D.E."/>
            <person name="Stark A."/>
            <person name="Stephan W."/>
            <person name="Strausberg R.L."/>
            <person name="Strempel S."/>
            <person name="Sturgill D."/>
            <person name="Sutton G."/>
            <person name="Sutton G.G."/>
            <person name="Tao W."/>
            <person name="Teichmann S."/>
            <person name="Tobari Y.N."/>
            <person name="Tomimura Y."/>
            <person name="Tsolas J.M."/>
            <person name="Valente V.L."/>
            <person name="Venter E."/>
            <person name="Venter J.C."/>
            <person name="Vicario S."/>
            <person name="Vieira F.G."/>
            <person name="Vilella A.J."/>
            <person name="Villasante A."/>
            <person name="Walenz B."/>
            <person name="Wang J."/>
            <person name="Wasserman M."/>
            <person name="Watts T."/>
            <person name="Wilson D."/>
            <person name="Wilson R.K."/>
            <person name="Wing R.A."/>
            <person name="Wolfner M.F."/>
            <person name="Wong A."/>
            <person name="Wong G.K."/>
            <person name="Wu C.I."/>
            <person name="Wu G."/>
            <person name="Yamamoto D."/>
            <person name="Yang H.P."/>
            <person name="Yang S.P."/>
            <person name="Yorke J.A."/>
            <person name="Yoshida K."/>
            <person name="Zdobnov E."/>
            <person name="Zhang P."/>
            <person name="Zhang Y."/>
            <person name="Zimin A.V."/>
            <person name="Baldwin J."/>
            <person name="Abdouelleil A."/>
            <person name="Abdulkadir J."/>
            <person name="Abebe A."/>
            <person name="Abera B."/>
            <person name="Abreu J."/>
            <person name="Acer S.C."/>
            <person name="Aftuck L."/>
            <person name="Alexander A."/>
            <person name="An P."/>
            <person name="Anderson E."/>
            <person name="Anderson S."/>
            <person name="Arachi H."/>
            <person name="Azer M."/>
            <person name="Bachantsang P."/>
            <person name="Barry A."/>
            <person name="Bayul T."/>
            <person name="Berlin A."/>
            <person name="Bessette D."/>
            <person name="Bloom T."/>
            <person name="Blye J."/>
            <person name="Boguslavskiy L."/>
            <person name="Bonnet C."/>
            <person name="Boukhgalter B."/>
            <person name="Bourzgui I."/>
            <person name="Brown A."/>
            <person name="Cahill P."/>
            <person name="Channer S."/>
            <person name="Cheshatsang Y."/>
            <person name="Chuda L."/>
            <person name="Citroen M."/>
            <person name="Collymore A."/>
            <person name="Cooke P."/>
            <person name="Costello M."/>
            <person name="D'Aco K."/>
            <person name="Daza R."/>
            <person name="De Haan G."/>
            <person name="DeGray S."/>
            <person name="DeMaso C."/>
            <person name="Dhargay N."/>
            <person name="Dooley K."/>
            <person name="Dooley E."/>
            <person name="Doricent M."/>
            <person name="Dorje P."/>
            <person name="Dorjee K."/>
            <person name="Dupes A."/>
            <person name="Elong R."/>
            <person name="Falk J."/>
            <person name="Farina A."/>
            <person name="Faro S."/>
            <person name="Ferguson D."/>
            <person name="Fisher S."/>
            <person name="Foley C.D."/>
            <person name="Franke A."/>
            <person name="Friedrich D."/>
            <person name="Gadbois L."/>
            <person name="Gearin G."/>
            <person name="Gearin C.R."/>
            <person name="Giannoukos G."/>
            <person name="Goode T."/>
            <person name="Graham J."/>
            <person name="Grandbois E."/>
            <person name="Grewal S."/>
            <person name="Gyaltsen K."/>
            <person name="Hafez N."/>
            <person name="Hagos B."/>
            <person name="Hall J."/>
            <person name="Henson C."/>
            <person name="Hollinger A."/>
            <person name="Honan T."/>
            <person name="Huard M.D."/>
            <person name="Hughes L."/>
            <person name="Hurhula B."/>
            <person name="Husby M.E."/>
            <person name="Kamat A."/>
            <person name="Kanga B."/>
            <person name="Kashin S."/>
            <person name="Khazanovich D."/>
            <person name="Kisner P."/>
            <person name="Lance K."/>
            <person name="Lara M."/>
            <person name="Lee W."/>
            <person name="Lennon N."/>
            <person name="Letendre F."/>
            <person name="LeVine R."/>
            <person name="Lipovsky A."/>
            <person name="Liu X."/>
            <person name="Liu J."/>
            <person name="Liu S."/>
            <person name="Lokyitsang T."/>
            <person name="Lokyitsang Y."/>
            <person name="Lubonja R."/>
            <person name="Lui A."/>
            <person name="MacDonald P."/>
            <person name="Magnisalis V."/>
            <person name="Maru K."/>
            <person name="Matthews C."/>
            <person name="McCusker W."/>
            <person name="McDonough S."/>
            <person name="Mehta T."/>
            <person name="Meldrim J."/>
            <person name="Meneus L."/>
            <person name="Mihai O."/>
            <person name="Mihalev A."/>
            <person name="Mihova T."/>
            <person name="Mittelman R."/>
            <person name="Mlenga V."/>
            <person name="Montmayeur A."/>
            <person name="Mulrain L."/>
            <person name="Navidi A."/>
            <person name="Naylor J."/>
            <person name="Negash T."/>
            <person name="Nguyen T."/>
            <person name="Nguyen N."/>
            <person name="Nicol R."/>
            <person name="Norbu C."/>
            <person name="Norbu N."/>
            <person name="Novod N."/>
            <person name="O'Neill B."/>
            <person name="Osman S."/>
            <person name="Markiewicz E."/>
            <person name="Oyono O.L."/>
            <person name="Patti C."/>
            <person name="Phunkhang P."/>
            <person name="Pierre F."/>
            <person name="Priest M."/>
            <person name="Raghuraman S."/>
            <person name="Rege F."/>
            <person name="Reyes R."/>
            <person name="Rise C."/>
            <person name="Rogov P."/>
            <person name="Ross K."/>
            <person name="Ryan E."/>
            <person name="Settipalli S."/>
            <person name="Shea T."/>
            <person name="Sherpa N."/>
            <person name="Shi L."/>
            <person name="Shih D."/>
            <person name="Sparrow T."/>
            <person name="Spaulding J."/>
            <person name="Stalker J."/>
            <person name="Stange-Thomann N."/>
            <person name="Stavropoulos S."/>
            <person name="Stone C."/>
            <person name="Strader C."/>
            <person name="Tesfaye S."/>
            <person name="Thomson T."/>
            <person name="Thoulutsang Y."/>
            <person name="Thoulutsang D."/>
            <person name="Topham K."/>
            <person name="Topping I."/>
            <person name="Tsamla T."/>
            <person name="Vassiliev H."/>
            <person name="Vo A."/>
            <person name="Wangchuk T."/>
            <person name="Wangdi T."/>
            <person name="Weiand M."/>
            <person name="Wilkinson J."/>
            <person name="Wilson A."/>
            <person name="Yadav S."/>
            <person name="Young G."/>
            <person name="Yu Q."/>
            <person name="Zembek L."/>
            <person name="Zhong D."/>
            <person name="Zimmer A."/>
            <person name="Zwirko Z."/>
            <person name="Jaffe D.B."/>
            <person name="Alvarez P."/>
            <person name="Brockman W."/>
            <person name="Butler J."/>
            <person name="Chin C."/>
            <person name="Gnerre S."/>
            <person name="Grabherr M."/>
            <person name="Kleber M."/>
            <person name="Mauceli E."/>
            <person name="MacCallum I."/>
        </authorList>
    </citation>
    <scope>NUCLEOTIDE SEQUENCE [LARGE SCALE GENOMIC DNA]</scope>
    <source>
        <strain evidence="16">Tucson 14024-0371.13</strain>
    </source>
</reference>
<evidence type="ECO:0000256" key="1">
    <source>
        <dbReference type="ARBA" id="ARBA00004556"/>
    </source>
</evidence>
<evidence type="ECO:0000313" key="15">
    <source>
        <dbReference type="EMBL" id="EDV38554.2"/>
    </source>
</evidence>
<protein>
    <recommendedName>
        <fullName evidence="2">Eukaryotic translation initiation factor 4H</fullName>
    </recommendedName>
</protein>
<keyword evidence="13" id="KW-0732">Signal</keyword>
<dbReference type="GeneID" id="6502274"/>
<dbReference type="STRING" id="7217.B3MXT9"/>
<evidence type="ECO:0000256" key="11">
    <source>
        <dbReference type="PROSITE-ProRule" id="PRU00176"/>
    </source>
</evidence>
<dbReference type="Gene3D" id="3.30.70.330">
    <property type="match status" value="1"/>
</dbReference>
<dbReference type="SMART" id="SM00360">
    <property type="entry name" value="RRM"/>
    <property type="match status" value="1"/>
</dbReference>
<feature type="region of interest" description="Disordered" evidence="12">
    <location>
        <begin position="151"/>
        <end position="366"/>
    </location>
</feature>
<name>B3MXT9_DROAN</name>
<keyword evidence="9" id="KW-0007">Acetylation</keyword>
<feature type="chain" id="PRO_5006454992" description="Eukaryotic translation initiation factor 4H" evidence="13">
    <location>
        <begin position="24"/>
        <end position="412"/>
    </location>
</feature>
<evidence type="ECO:0000256" key="13">
    <source>
        <dbReference type="SAM" id="SignalP"/>
    </source>
</evidence>
<dbReference type="Proteomes" id="UP000007801">
    <property type="component" value="Unassembled WGS sequence"/>
</dbReference>
<feature type="compositionally biased region" description="Basic and acidic residues" evidence="12">
    <location>
        <begin position="299"/>
        <end position="317"/>
    </location>
</feature>
<evidence type="ECO:0000256" key="9">
    <source>
        <dbReference type="ARBA" id="ARBA00022990"/>
    </source>
</evidence>
<dbReference type="SMR" id="B3MXT9"/>
<keyword evidence="4" id="KW-0963">Cytoplasm</keyword>
<evidence type="ECO:0000256" key="7">
    <source>
        <dbReference type="ARBA" id="ARBA00022884"/>
    </source>
</evidence>
<dbReference type="FunCoup" id="B3MXT9">
    <property type="interactions" value="1604"/>
</dbReference>
<dbReference type="CTD" id="49809"/>
<dbReference type="OrthoDB" id="48651at2759"/>
<dbReference type="InterPro" id="IPR012677">
    <property type="entry name" value="Nucleotide-bd_a/b_plait_sf"/>
</dbReference>
<accession>B3MXT9</accession>
<dbReference type="PANTHER" id="PTHR23236">
    <property type="entry name" value="EUKARYOTIC TRANSLATION INITIATION FACTOR 4B/4H"/>
    <property type="match status" value="1"/>
</dbReference>
<evidence type="ECO:0000256" key="12">
    <source>
        <dbReference type="SAM" id="MobiDB-lite"/>
    </source>
</evidence>
<dbReference type="InParanoid" id="B3MXT9"/>
<dbReference type="PROSITE" id="PS50102">
    <property type="entry name" value="RRM"/>
    <property type="match status" value="1"/>
</dbReference>
<feature type="compositionally biased region" description="Gly residues" evidence="12">
    <location>
        <begin position="240"/>
        <end position="256"/>
    </location>
</feature>
<comment type="function">
    <text evidence="10">Stimulates the RNA helicase activity of EIF4A in the translation initiation complex. Binds weakly mRNA.</text>
</comment>
<dbReference type="FunFam" id="3.30.70.330:FF:000414">
    <property type="entry name" value="Eukaryotic translation initiation factor 4H"/>
    <property type="match status" value="1"/>
</dbReference>
<keyword evidence="16" id="KW-1185">Reference proteome</keyword>
<dbReference type="CDD" id="cd12401">
    <property type="entry name" value="RRM_eIF4H"/>
    <property type="match status" value="1"/>
</dbReference>
<evidence type="ECO:0000259" key="14">
    <source>
        <dbReference type="PROSITE" id="PS50102"/>
    </source>
</evidence>
<dbReference type="PANTHER" id="PTHR23236:SF11">
    <property type="entry name" value="EUKARYOTIC TRANSLATION INITIATION FACTOR 4H"/>
    <property type="match status" value="1"/>
</dbReference>
<organism evidence="15 16">
    <name type="scientific">Drosophila ananassae</name>
    <name type="common">Fruit fly</name>
    <dbReference type="NCBI Taxonomy" id="7217"/>
    <lineage>
        <taxon>Eukaryota</taxon>
        <taxon>Metazoa</taxon>
        <taxon>Ecdysozoa</taxon>
        <taxon>Arthropoda</taxon>
        <taxon>Hexapoda</taxon>
        <taxon>Insecta</taxon>
        <taxon>Pterygota</taxon>
        <taxon>Neoptera</taxon>
        <taxon>Endopterygota</taxon>
        <taxon>Diptera</taxon>
        <taxon>Brachycera</taxon>
        <taxon>Muscomorpha</taxon>
        <taxon>Ephydroidea</taxon>
        <taxon>Drosophilidae</taxon>
        <taxon>Drosophila</taxon>
        <taxon>Sophophora</taxon>
    </lineage>
</organism>
<feature type="compositionally biased region" description="Gly residues" evidence="12">
    <location>
        <begin position="329"/>
        <end position="353"/>
    </location>
</feature>
<keyword evidence="3" id="KW-0488">Methylation</keyword>
<evidence type="ECO:0000256" key="4">
    <source>
        <dbReference type="ARBA" id="ARBA00022490"/>
    </source>
</evidence>
<feature type="compositionally biased region" description="Gly residues" evidence="12">
    <location>
        <begin position="197"/>
        <end position="219"/>
    </location>
</feature>
<dbReference type="SUPFAM" id="SSF54928">
    <property type="entry name" value="RNA-binding domain, RBD"/>
    <property type="match status" value="1"/>
</dbReference>
<feature type="signal peptide" evidence="13">
    <location>
        <begin position="1"/>
        <end position="23"/>
    </location>
</feature>
<evidence type="ECO:0000256" key="10">
    <source>
        <dbReference type="ARBA" id="ARBA00025462"/>
    </source>
</evidence>
<comment type="subcellular location">
    <subcellularLocation>
        <location evidence="1">Cytoplasm</location>
        <location evidence="1">Perinuclear region</location>
    </subcellularLocation>
</comment>
<proteinExistence type="predicted"/>
<dbReference type="HOGENOM" id="CLU_046195_0_0_1"/>
<evidence type="ECO:0000256" key="5">
    <source>
        <dbReference type="ARBA" id="ARBA00022540"/>
    </source>
</evidence>
<dbReference type="KEGG" id="dan:6502274"/>
<feature type="compositionally biased region" description="Gly residues" evidence="12">
    <location>
        <begin position="157"/>
        <end position="171"/>
    </location>
</feature>
<feature type="domain" description="RRM" evidence="14">
    <location>
        <begin position="72"/>
        <end position="151"/>
    </location>
</feature>
<evidence type="ECO:0000256" key="6">
    <source>
        <dbReference type="ARBA" id="ARBA00022553"/>
    </source>
</evidence>
<keyword evidence="8" id="KW-0648">Protein biosynthesis</keyword>
<dbReference type="InterPro" id="IPR035979">
    <property type="entry name" value="RBD_domain_sf"/>
</dbReference>
<evidence type="ECO:0000256" key="8">
    <source>
        <dbReference type="ARBA" id="ARBA00022917"/>
    </source>
</evidence>
<dbReference type="EMBL" id="CH902630">
    <property type="protein sequence ID" value="EDV38554.2"/>
    <property type="molecule type" value="Genomic_DNA"/>
</dbReference>
<keyword evidence="6" id="KW-0597">Phosphoprotein</keyword>
<dbReference type="GO" id="GO:0003743">
    <property type="term" value="F:translation initiation factor activity"/>
    <property type="evidence" value="ECO:0007669"/>
    <property type="project" value="UniProtKB-KW"/>
</dbReference>
<evidence type="ECO:0000313" key="16">
    <source>
        <dbReference type="Proteomes" id="UP000007801"/>
    </source>
</evidence>
<gene>
    <name evidence="15" type="primary">Dana\GF19517</name>
    <name evidence="15" type="synonym">dana_GLEANR_21559</name>
    <name evidence="15" type="ORF">GF19517</name>
</gene>
<evidence type="ECO:0000256" key="3">
    <source>
        <dbReference type="ARBA" id="ARBA00022481"/>
    </source>
</evidence>
<evidence type="ECO:0000256" key="2">
    <source>
        <dbReference type="ARBA" id="ARBA00013856"/>
    </source>
</evidence>
<dbReference type="InterPro" id="IPR034229">
    <property type="entry name" value="eIF4H_RRM"/>
</dbReference>
<dbReference type="GO" id="GO:0048471">
    <property type="term" value="C:perinuclear region of cytoplasm"/>
    <property type="evidence" value="ECO:0007669"/>
    <property type="project" value="UniProtKB-SubCell"/>
</dbReference>
<dbReference type="InterPro" id="IPR000504">
    <property type="entry name" value="RRM_dom"/>
</dbReference>
<dbReference type="Pfam" id="PF00076">
    <property type="entry name" value="RRM_1"/>
    <property type="match status" value="1"/>
</dbReference>
<dbReference type="AlphaFoldDB" id="B3MXT9"/>
<keyword evidence="5" id="KW-0396">Initiation factor</keyword>
<dbReference type="GO" id="GO:0003723">
    <property type="term" value="F:RNA binding"/>
    <property type="evidence" value="ECO:0007669"/>
    <property type="project" value="UniProtKB-UniRule"/>
</dbReference>
<keyword evidence="7 11" id="KW-0694">RNA-binding</keyword>
<feature type="compositionally biased region" description="Basic and acidic residues" evidence="12">
    <location>
        <begin position="274"/>
        <end position="290"/>
    </location>
</feature>
<dbReference type="eggNOG" id="KOG0118">
    <property type="taxonomic scope" value="Eukaryota"/>
</dbReference>